<dbReference type="GO" id="GO:0031640">
    <property type="term" value="P:killing of cells of another organism"/>
    <property type="evidence" value="ECO:0007669"/>
    <property type="project" value="InterPro"/>
</dbReference>
<evidence type="ECO:0000313" key="3">
    <source>
        <dbReference type="EMBL" id="KIN07872.1"/>
    </source>
</evidence>
<dbReference type="GO" id="GO:0140911">
    <property type="term" value="F:pore-forming activity"/>
    <property type="evidence" value="ECO:0007669"/>
    <property type="project" value="InterPro"/>
</dbReference>
<feature type="region of interest" description="Disordered" evidence="1">
    <location>
        <begin position="111"/>
        <end position="130"/>
    </location>
</feature>
<protein>
    <recommendedName>
        <fullName evidence="2">Channel forming colicins domain-containing protein</fullName>
    </recommendedName>
</protein>
<dbReference type="InterPro" id="IPR000293">
    <property type="entry name" value="Channel_colicin_C"/>
</dbReference>
<feature type="compositionally biased region" description="Polar residues" evidence="1">
    <location>
        <begin position="45"/>
        <end position="55"/>
    </location>
</feature>
<dbReference type="AlphaFoldDB" id="A0A0C3I0A2"/>
<dbReference type="HOGENOM" id="CLU_1938758_0_0_1"/>
<keyword evidence="4" id="KW-1185">Reference proteome</keyword>
<evidence type="ECO:0000256" key="1">
    <source>
        <dbReference type="SAM" id="MobiDB-lite"/>
    </source>
</evidence>
<evidence type="ECO:0000259" key="2">
    <source>
        <dbReference type="PROSITE" id="PS00276"/>
    </source>
</evidence>
<gene>
    <name evidence="3" type="ORF">OIDMADRAFT_47758</name>
</gene>
<dbReference type="InParanoid" id="A0A0C3I0A2"/>
<dbReference type="GO" id="GO:0050829">
    <property type="term" value="P:defense response to Gram-negative bacterium"/>
    <property type="evidence" value="ECO:0007669"/>
    <property type="project" value="InterPro"/>
</dbReference>
<proteinExistence type="predicted"/>
<dbReference type="Proteomes" id="UP000054321">
    <property type="component" value="Unassembled WGS sequence"/>
</dbReference>
<dbReference type="EMBL" id="KN832870">
    <property type="protein sequence ID" value="KIN07872.1"/>
    <property type="molecule type" value="Genomic_DNA"/>
</dbReference>
<feature type="region of interest" description="Disordered" evidence="1">
    <location>
        <begin position="1"/>
        <end position="68"/>
    </location>
</feature>
<dbReference type="PROSITE" id="PS00276">
    <property type="entry name" value="CHANNEL_COLICIN"/>
    <property type="match status" value="1"/>
</dbReference>
<reference evidence="4" key="2">
    <citation type="submission" date="2015-01" db="EMBL/GenBank/DDBJ databases">
        <title>Evolutionary Origins and Diversification of the Mycorrhizal Mutualists.</title>
        <authorList>
            <consortium name="DOE Joint Genome Institute"/>
            <consortium name="Mycorrhizal Genomics Consortium"/>
            <person name="Kohler A."/>
            <person name="Kuo A."/>
            <person name="Nagy L.G."/>
            <person name="Floudas D."/>
            <person name="Copeland A."/>
            <person name="Barry K.W."/>
            <person name="Cichocki N."/>
            <person name="Veneault-Fourrey C."/>
            <person name="LaButti K."/>
            <person name="Lindquist E.A."/>
            <person name="Lipzen A."/>
            <person name="Lundell T."/>
            <person name="Morin E."/>
            <person name="Murat C."/>
            <person name="Riley R."/>
            <person name="Ohm R."/>
            <person name="Sun H."/>
            <person name="Tunlid A."/>
            <person name="Henrissat B."/>
            <person name="Grigoriev I.V."/>
            <person name="Hibbett D.S."/>
            <person name="Martin F."/>
        </authorList>
    </citation>
    <scope>NUCLEOTIDE SEQUENCE [LARGE SCALE GENOMIC DNA]</scope>
    <source>
        <strain evidence="4">Zn</strain>
    </source>
</reference>
<feature type="domain" description="Channel forming colicins" evidence="2">
    <location>
        <begin position="79"/>
        <end position="90"/>
    </location>
</feature>
<organism evidence="3 4">
    <name type="scientific">Oidiodendron maius (strain Zn)</name>
    <dbReference type="NCBI Taxonomy" id="913774"/>
    <lineage>
        <taxon>Eukaryota</taxon>
        <taxon>Fungi</taxon>
        <taxon>Dikarya</taxon>
        <taxon>Ascomycota</taxon>
        <taxon>Pezizomycotina</taxon>
        <taxon>Leotiomycetes</taxon>
        <taxon>Leotiomycetes incertae sedis</taxon>
        <taxon>Myxotrichaceae</taxon>
        <taxon>Oidiodendron</taxon>
    </lineage>
</organism>
<name>A0A0C3I0A2_OIDMZ</name>
<reference evidence="3 4" key="1">
    <citation type="submission" date="2014-04" db="EMBL/GenBank/DDBJ databases">
        <authorList>
            <consortium name="DOE Joint Genome Institute"/>
            <person name="Kuo A."/>
            <person name="Martino E."/>
            <person name="Perotto S."/>
            <person name="Kohler A."/>
            <person name="Nagy L.G."/>
            <person name="Floudas D."/>
            <person name="Copeland A."/>
            <person name="Barry K.W."/>
            <person name="Cichocki N."/>
            <person name="Veneault-Fourrey C."/>
            <person name="LaButti K."/>
            <person name="Lindquist E.A."/>
            <person name="Lipzen A."/>
            <person name="Lundell T."/>
            <person name="Morin E."/>
            <person name="Murat C."/>
            <person name="Sun H."/>
            <person name="Tunlid A."/>
            <person name="Henrissat B."/>
            <person name="Grigoriev I.V."/>
            <person name="Hibbett D.S."/>
            <person name="Martin F."/>
            <person name="Nordberg H.P."/>
            <person name="Cantor M.N."/>
            <person name="Hua S.X."/>
        </authorList>
    </citation>
    <scope>NUCLEOTIDE SEQUENCE [LARGE SCALE GENOMIC DNA]</scope>
    <source>
        <strain evidence="3 4">Zn</strain>
    </source>
</reference>
<evidence type="ECO:0000313" key="4">
    <source>
        <dbReference type="Proteomes" id="UP000054321"/>
    </source>
</evidence>
<dbReference type="GO" id="GO:0016020">
    <property type="term" value="C:membrane"/>
    <property type="evidence" value="ECO:0007669"/>
    <property type="project" value="InterPro"/>
</dbReference>
<sequence length="130" mass="13523">MADGALKITAGAPRGRQGKTKWANCPTTLDPLITVESGGGENRESTGGFSASSWGSADGNPALEISESAGKRGIEANLTARWKPLLLDTEPISVPSGCSALIQDQEIVPSTIPPLLPSMNKHNAEGEPSW</sequence>
<accession>A0A0C3I0A2</accession>